<evidence type="ECO:0000256" key="7">
    <source>
        <dbReference type="SAM" id="Phobius"/>
    </source>
</evidence>
<keyword evidence="9" id="KW-1185">Reference proteome</keyword>
<dbReference type="RefSeq" id="WP_092833460.1">
    <property type="nucleotide sequence ID" value="NZ_FOVP01000001.1"/>
</dbReference>
<dbReference type="Pfam" id="PF01554">
    <property type="entry name" value="MatE"/>
    <property type="match status" value="2"/>
</dbReference>
<feature type="transmembrane region" description="Helical" evidence="7">
    <location>
        <begin position="169"/>
        <end position="191"/>
    </location>
</feature>
<feature type="transmembrane region" description="Helical" evidence="7">
    <location>
        <begin position="20"/>
        <end position="43"/>
    </location>
</feature>
<keyword evidence="2" id="KW-0813">Transport</keyword>
<dbReference type="AlphaFoldDB" id="A0A1I4YI79"/>
<feature type="transmembrane region" description="Helical" evidence="7">
    <location>
        <begin position="138"/>
        <end position="163"/>
    </location>
</feature>
<evidence type="ECO:0000256" key="2">
    <source>
        <dbReference type="ARBA" id="ARBA00022448"/>
    </source>
</evidence>
<keyword evidence="6 7" id="KW-0472">Membrane</keyword>
<evidence type="ECO:0000256" key="6">
    <source>
        <dbReference type="ARBA" id="ARBA00023136"/>
    </source>
</evidence>
<dbReference type="GO" id="GO:0042910">
    <property type="term" value="F:xenobiotic transmembrane transporter activity"/>
    <property type="evidence" value="ECO:0007669"/>
    <property type="project" value="InterPro"/>
</dbReference>
<proteinExistence type="predicted"/>
<evidence type="ECO:0000313" key="9">
    <source>
        <dbReference type="Proteomes" id="UP000198599"/>
    </source>
</evidence>
<evidence type="ECO:0000256" key="1">
    <source>
        <dbReference type="ARBA" id="ARBA00004429"/>
    </source>
</evidence>
<dbReference type="PANTHER" id="PTHR43823">
    <property type="entry name" value="SPORULATION PROTEIN YKVU"/>
    <property type="match status" value="1"/>
</dbReference>
<feature type="transmembrane region" description="Helical" evidence="7">
    <location>
        <begin position="101"/>
        <end position="126"/>
    </location>
</feature>
<keyword evidence="5 7" id="KW-1133">Transmembrane helix</keyword>
<feature type="transmembrane region" description="Helical" evidence="7">
    <location>
        <begin position="320"/>
        <end position="341"/>
    </location>
</feature>
<evidence type="ECO:0000313" key="8">
    <source>
        <dbReference type="EMBL" id="SFN37734.1"/>
    </source>
</evidence>
<feature type="transmembrane region" description="Helical" evidence="7">
    <location>
        <begin position="239"/>
        <end position="260"/>
    </location>
</feature>
<dbReference type="Proteomes" id="UP000198599">
    <property type="component" value="Unassembled WGS sequence"/>
</dbReference>
<accession>A0A1I4YI79</accession>
<evidence type="ECO:0000256" key="5">
    <source>
        <dbReference type="ARBA" id="ARBA00022989"/>
    </source>
</evidence>
<protein>
    <submittedName>
        <fullName evidence="8">Putative efflux protein, MATE family</fullName>
    </submittedName>
</protein>
<dbReference type="GO" id="GO:0015297">
    <property type="term" value="F:antiporter activity"/>
    <property type="evidence" value="ECO:0007669"/>
    <property type="project" value="InterPro"/>
</dbReference>
<comment type="subcellular location">
    <subcellularLocation>
        <location evidence="1">Cell inner membrane</location>
        <topology evidence="1">Multi-pass membrane protein</topology>
    </subcellularLocation>
</comment>
<feature type="transmembrane region" description="Helical" evidence="7">
    <location>
        <begin position="403"/>
        <end position="436"/>
    </location>
</feature>
<evidence type="ECO:0000256" key="3">
    <source>
        <dbReference type="ARBA" id="ARBA00022475"/>
    </source>
</evidence>
<feature type="transmembrane region" description="Helical" evidence="7">
    <location>
        <begin position="281"/>
        <end position="300"/>
    </location>
</feature>
<dbReference type="GO" id="GO:0005886">
    <property type="term" value="C:plasma membrane"/>
    <property type="evidence" value="ECO:0007669"/>
    <property type="project" value="UniProtKB-SubCell"/>
</dbReference>
<dbReference type="InterPro" id="IPR051327">
    <property type="entry name" value="MATE_MepA_subfamily"/>
</dbReference>
<dbReference type="EMBL" id="FOVP01000001">
    <property type="protein sequence ID" value="SFN37734.1"/>
    <property type="molecule type" value="Genomic_DNA"/>
</dbReference>
<sequence length="467" mass="48529">MAVQDTGASFTSGSLMRHVSVMSFTSSIGLMAIFAVDLLDIVFISMLGRDELAAAAGYASTIMFFFSAVNIGLSIAAGALVGRSMGADKPLDAREYATSVAVVSVLVGIALPALALPNIAALLALIGATGQVAELATGYLWIILPTTLVSGLSMVAVAVLRAYGDARGAMYPALLGGGVNAVLDPLLIFTLGMGLNGAALATVAARIATMAMAMGIAVLRYRAFAVPRPQCVARDFREAVGIALPAVLGTVATPVGTAIVTREMAKYGHDAVAGLAVINRMVPVVFSVVLALSGAIGPIFGQNFGAGRLDRVQQTFFDGLKFLAIYVLVMSALLFLLRAPIAGLFDATGTMRSLLYLYCGPLALASFFNGAIFVSNASFNNLGHPGYSTGVNWGRQTLGTMPFVLAFGAIWGAHGVLIGQAVGGAVFAGVAIWLGLRVIQAPCRDPLRGQYTCPDMRMQVMSNRSFR</sequence>
<keyword evidence="3" id="KW-1003">Cell membrane</keyword>
<dbReference type="PIRSF" id="PIRSF006603">
    <property type="entry name" value="DinF"/>
    <property type="match status" value="1"/>
</dbReference>
<dbReference type="InterPro" id="IPR048279">
    <property type="entry name" value="MdtK-like"/>
</dbReference>
<dbReference type="OrthoDB" id="9806302at2"/>
<dbReference type="STRING" id="1005928.SAMN04487859_101253"/>
<dbReference type="InterPro" id="IPR002528">
    <property type="entry name" value="MATE_fam"/>
</dbReference>
<evidence type="ECO:0000256" key="4">
    <source>
        <dbReference type="ARBA" id="ARBA00022692"/>
    </source>
</evidence>
<reference evidence="9" key="1">
    <citation type="submission" date="2016-10" db="EMBL/GenBank/DDBJ databases">
        <authorList>
            <person name="Varghese N."/>
            <person name="Submissions S."/>
        </authorList>
    </citation>
    <scope>NUCLEOTIDE SEQUENCE [LARGE SCALE GENOMIC DNA]</scope>
    <source>
        <strain evidence="9">DSM 28463</strain>
    </source>
</reference>
<name>A0A1I4YI79_9RHOB</name>
<feature type="transmembrane region" description="Helical" evidence="7">
    <location>
        <begin position="55"/>
        <end position="81"/>
    </location>
</feature>
<organism evidence="8 9">
    <name type="scientific">Roseovarius lutimaris</name>
    <dbReference type="NCBI Taxonomy" id="1005928"/>
    <lineage>
        <taxon>Bacteria</taxon>
        <taxon>Pseudomonadati</taxon>
        <taxon>Pseudomonadota</taxon>
        <taxon>Alphaproteobacteria</taxon>
        <taxon>Rhodobacterales</taxon>
        <taxon>Roseobacteraceae</taxon>
        <taxon>Roseovarius</taxon>
    </lineage>
</organism>
<feature type="transmembrane region" description="Helical" evidence="7">
    <location>
        <begin position="198"/>
        <end position="219"/>
    </location>
</feature>
<feature type="transmembrane region" description="Helical" evidence="7">
    <location>
        <begin position="353"/>
        <end position="374"/>
    </location>
</feature>
<gene>
    <name evidence="8" type="ORF">SAMN04487859_101253</name>
</gene>
<dbReference type="NCBIfam" id="TIGR00797">
    <property type="entry name" value="matE"/>
    <property type="match status" value="1"/>
</dbReference>
<keyword evidence="4 7" id="KW-0812">Transmembrane</keyword>
<dbReference type="PANTHER" id="PTHR43823:SF3">
    <property type="entry name" value="MULTIDRUG EXPORT PROTEIN MEPA"/>
    <property type="match status" value="1"/>
</dbReference>